<sequence>MLKRIKALKNQKGFTLVELLAVIVILGIIAAIAVPSIGGIIDKSKADAHRANALQIISAAKIAVAANDSTIIVPSTPSVKQLVDGGYLDAIPGDPDNDKKAYDGTNSKVLIVKKGNAITYSITLKPSAKSGSSKTYYDNASEADIISGKKPATRN</sequence>
<evidence type="ECO:0000256" key="1">
    <source>
        <dbReference type="ARBA" id="ARBA00004167"/>
    </source>
</evidence>
<gene>
    <name evidence="9" type="ORF">DFR59_103223</name>
</gene>
<dbReference type="AlphaFoldDB" id="A0A370GKI1"/>
<evidence type="ECO:0000256" key="6">
    <source>
        <dbReference type="ARBA" id="ARBA00023136"/>
    </source>
</evidence>
<accession>A0A370GKI1</accession>
<dbReference type="Gene3D" id="3.30.700.10">
    <property type="entry name" value="Glycoprotein, Type 4 Pilin"/>
    <property type="match status" value="1"/>
</dbReference>
<dbReference type="GO" id="GO:0016020">
    <property type="term" value="C:membrane"/>
    <property type="evidence" value="ECO:0007669"/>
    <property type="project" value="UniProtKB-SubCell"/>
</dbReference>
<keyword evidence="6 8" id="KW-0472">Membrane</keyword>
<dbReference type="Pfam" id="PF07963">
    <property type="entry name" value="N_methyl"/>
    <property type="match status" value="1"/>
</dbReference>
<evidence type="ECO:0000256" key="5">
    <source>
        <dbReference type="ARBA" id="ARBA00022989"/>
    </source>
</evidence>
<organism evidence="9 10">
    <name type="scientific">Falsibacillus pallidus</name>
    <dbReference type="NCBI Taxonomy" id="493781"/>
    <lineage>
        <taxon>Bacteria</taxon>
        <taxon>Bacillati</taxon>
        <taxon>Bacillota</taxon>
        <taxon>Bacilli</taxon>
        <taxon>Bacillales</taxon>
        <taxon>Bacillaceae</taxon>
        <taxon>Falsibacillus</taxon>
    </lineage>
</organism>
<dbReference type="GO" id="GO:0015628">
    <property type="term" value="P:protein secretion by the type II secretion system"/>
    <property type="evidence" value="ECO:0007669"/>
    <property type="project" value="InterPro"/>
</dbReference>
<name>A0A370GKI1_9BACI</name>
<proteinExistence type="predicted"/>
<dbReference type="PRINTS" id="PR00885">
    <property type="entry name" value="BCTERIALGSPH"/>
</dbReference>
<protein>
    <submittedName>
        <fullName evidence="9">Type IV pilus assembly protein PilA</fullName>
    </submittedName>
</protein>
<evidence type="ECO:0000256" key="2">
    <source>
        <dbReference type="ARBA" id="ARBA00004241"/>
    </source>
</evidence>
<dbReference type="NCBIfam" id="TIGR02532">
    <property type="entry name" value="IV_pilin_GFxxxE"/>
    <property type="match status" value="1"/>
</dbReference>
<evidence type="ECO:0000313" key="10">
    <source>
        <dbReference type="Proteomes" id="UP000255326"/>
    </source>
</evidence>
<reference evidence="9 10" key="1">
    <citation type="submission" date="2018-07" db="EMBL/GenBank/DDBJ databases">
        <title>Genomic Encyclopedia of Type Strains, Phase IV (KMG-IV): sequencing the most valuable type-strain genomes for metagenomic binning, comparative biology and taxonomic classification.</title>
        <authorList>
            <person name="Goeker M."/>
        </authorList>
    </citation>
    <scope>NUCLEOTIDE SEQUENCE [LARGE SCALE GENOMIC DNA]</scope>
    <source>
        <strain evidence="9 10">DSM 25281</strain>
    </source>
</reference>
<dbReference type="GO" id="GO:0030420">
    <property type="term" value="P:establishment of competence for transformation"/>
    <property type="evidence" value="ECO:0007669"/>
    <property type="project" value="UniProtKB-KW"/>
</dbReference>
<keyword evidence="5 8" id="KW-1133">Transmembrane helix</keyword>
<keyword evidence="10" id="KW-1185">Reference proteome</keyword>
<keyword evidence="3" id="KW-0488">Methylation</keyword>
<dbReference type="SUPFAM" id="SSF54523">
    <property type="entry name" value="Pili subunits"/>
    <property type="match status" value="1"/>
</dbReference>
<dbReference type="EMBL" id="QQAY01000003">
    <property type="protein sequence ID" value="RDI44157.1"/>
    <property type="molecule type" value="Genomic_DNA"/>
</dbReference>
<evidence type="ECO:0000256" key="7">
    <source>
        <dbReference type="ARBA" id="ARBA00023287"/>
    </source>
</evidence>
<dbReference type="InterPro" id="IPR045584">
    <property type="entry name" value="Pilin-like"/>
</dbReference>
<dbReference type="OrthoDB" id="2454081at2"/>
<feature type="transmembrane region" description="Helical" evidence="8">
    <location>
        <begin position="20"/>
        <end position="41"/>
    </location>
</feature>
<comment type="caution">
    <text evidence="9">The sequence shown here is derived from an EMBL/GenBank/DDBJ whole genome shotgun (WGS) entry which is preliminary data.</text>
</comment>
<evidence type="ECO:0000256" key="3">
    <source>
        <dbReference type="ARBA" id="ARBA00022481"/>
    </source>
</evidence>
<evidence type="ECO:0000256" key="8">
    <source>
        <dbReference type="SAM" id="Phobius"/>
    </source>
</evidence>
<dbReference type="InterPro" id="IPR012902">
    <property type="entry name" value="N_methyl_site"/>
</dbReference>
<keyword evidence="4 8" id="KW-0812">Transmembrane</keyword>
<evidence type="ECO:0000313" key="9">
    <source>
        <dbReference type="EMBL" id="RDI44157.1"/>
    </source>
</evidence>
<dbReference type="InterPro" id="IPR002416">
    <property type="entry name" value="T2SS_protein-GspH"/>
</dbReference>
<dbReference type="GO" id="GO:0015627">
    <property type="term" value="C:type II protein secretion system complex"/>
    <property type="evidence" value="ECO:0007669"/>
    <property type="project" value="InterPro"/>
</dbReference>
<dbReference type="Proteomes" id="UP000255326">
    <property type="component" value="Unassembled WGS sequence"/>
</dbReference>
<dbReference type="PROSITE" id="PS00409">
    <property type="entry name" value="PROKAR_NTER_METHYL"/>
    <property type="match status" value="1"/>
</dbReference>
<keyword evidence="7" id="KW-0178">Competence</keyword>
<dbReference type="RefSeq" id="WP_114745038.1">
    <property type="nucleotide sequence ID" value="NZ_QQAY01000003.1"/>
</dbReference>
<dbReference type="GO" id="GO:0009986">
    <property type="term" value="C:cell surface"/>
    <property type="evidence" value="ECO:0007669"/>
    <property type="project" value="UniProtKB-SubCell"/>
</dbReference>
<evidence type="ECO:0000256" key="4">
    <source>
        <dbReference type="ARBA" id="ARBA00022692"/>
    </source>
</evidence>
<comment type="subcellular location">
    <subcellularLocation>
        <location evidence="2">Cell surface</location>
    </subcellularLocation>
    <subcellularLocation>
        <location evidence="1">Membrane</location>
        <topology evidence="1">Single-pass membrane protein</topology>
    </subcellularLocation>
</comment>